<dbReference type="GO" id="GO:0005634">
    <property type="term" value="C:nucleus"/>
    <property type="evidence" value="ECO:0007669"/>
    <property type="project" value="UniProtKB-SubCell"/>
</dbReference>
<keyword evidence="5" id="KW-1185">Reference proteome</keyword>
<name>A0A9P9E474_9PLEO</name>
<dbReference type="GO" id="GO:0006406">
    <property type="term" value="P:mRNA export from nucleus"/>
    <property type="evidence" value="ECO:0007669"/>
    <property type="project" value="UniProtKB-UniRule"/>
</dbReference>
<dbReference type="GO" id="GO:0043248">
    <property type="term" value="P:proteasome assembly"/>
    <property type="evidence" value="ECO:0007669"/>
    <property type="project" value="UniProtKB-UniRule"/>
</dbReference>
<proteinExistence type="inferred from homology"/>
<dbReference type="Proteomes" id="UP000700596">
    <property type="component" value="Unassembled WGS sequence"/>
</dbReference>
<feature type="compositionally biased region" description="Acidic residues" evidence="3">
    <location>
        <begin position="61"/>
        <end position="70"/>
    </location>
</feature>
<feature type="compositionally biased region" description="Acidic residues" evidence="3">
    <location>
        <begin position="29"/>
        <end position="48"/>
    </location>
</feature>
<sequence length="86" mass="9782">MASASDSKKPADSKAPEQPKEQQKPAAQLEEDDEFEDFPIEDWTEDDTQVPAGGNTHLWEESWDDDDTSDDFSVQLREELKKLGQK</sequence>
<dbReference type="PANTHER" id="PTHR16771:SF0">
    <property type="entry name" value="26S PROTEASOME COMPLEX SUBUNIT SEM1"/>
    <property type="match status" value="1"/>
</dbReference>
<dbReference type="PANTHER" id="PTHR16771">
    <property type="entry name" value="26 PROTEASOME COMPLEX SUBUNIT DSS1"/>
    <property type="match status" value="1"/>
</dbReference>
<dbReference type="AlphaFoldDB" id="A0A9P9E474"/>
<feature type="compositionally biased region" description="Basic and acidic residues" evidence="3">
    <location>
        <begin position="1"/>
        <end position="23"/>
    </location>
</feature>
<dbReference type="GO" id="GO:0000724">
    <property type="term" value="P:double-strand break repair via homologous recombination"/>
    <property type="evidence" value="ECO:0007669"/>
    <property type="project" value="TreeGrafter"/>
</dbReference>
<dbReference type="CDD" id="cd13768">
    <property type="entry name" value="DSS1_Sem1"/>
    <property type="match status" value="1"/>
</dbReference>
<dbReference type="GO" id="GO:0008541">
    <property type="term" value="C:proteasome regulatory particle, lid subcomplex"/>
    <property type="evidence" value="ECO:0007669"/>
    <property type="project" value="UniProtKB-UniRule"/>
</dbReference>
<evidence type="ECO:0000313" key="5">
    <source>
        <dbReference type="Proteomes" id="UP000700596"/>
    </source>
</evidence>
<keyword evidence="2" id="KW-0539">Nucleus</keyword>
<comment type="similarity">
    <text evidence="1 2">Belongs to the DSS1/SEM1 family.</text>
</comment>
<dbReference type="Pfam" id="PF05160">
    <property type="entry name" value="DSS1_SEM1"/>
    <property type="match status" value="1"/>
</dbReference>
<comment type="subcellular location">
    <subcellularLocation>
        <location evidence="2">Nucleus</location>
    </subcellularLocation>
</comment>
<dbReference type="EMBL" id="JAGMWT010000004">
    <property type="protein sequence ID" value="KAH7130753.1"/>
    <property type="molecule type" value="Genomic_DNA"/>
</dbReference>
<organism evidence="4 5">
    <name type="scientific">Dendryphion nanum</name>
    <dbReference type="NCBI Taxonomy" id="256645"/>
    <lineage>
        <taxon>Eukaryota</taxon>
        <taxon>Fungi</taxon>
        <taxon>Dikarya</taxon>
        <taxon>Ascomycota</taxon>
        <taxon>Pezizomycotina</taxon>
        <taxon>Dothideomycetes</taxon>
        <taxon>Pleosporomycetidae</taxon>
        <taxon>Pleosporales</taxon>
        <taxon>Torulaceae</taxon>
        <taxon>Dendryphion</taxon>
    </lineage>
</organism>
<keyword evidence="2 4" id="KW-0647">Proteasome</keyword>
<feature type="region of interest" description="Disordered" evidence="3">
    <location>
        <begin position="1"/>
        <end position="70"/>
    </location>
</feature>
<dbReference type="SMART" id="SM01385">
    <property type="entry name" value="DSS1_SEM1"/>
    <property type="match status" value="1"/>
</dbReference>
<gene>
    <name evidence="4" type="ORF">B0J11DRAFT_524020</name>
</gene>
<evidence type="ECO:0000313" key="4">
    <source>
        <dbReference type="EMBL" id="KAH7130753.1"/>
    </source>
</evidence>
<protein>
    <recommendedName>
        <fullName evidence="2">26S proteasome complex subunit SEM1</fullName>
    </recommendedName>
</protein>
<reference evidence="4" key="1">
    <citation type="journal article" date="2021" name="Nat. Commun.">
        <title>Genetic determinants of endophytism in the Arabidopsis root mycobiome.</title>
        <authorList>
            <person name="Mesny F."/>
            <person name="Miyauchi S."/>
            <person name="Thiergart T."/>
            <person name="Pickel B."/>
            <person name="Atanasova L."/>
            <person name="Karlsson M."/>
            <person name="Huettel B."/>
            <person name="Barry K.W."/>
            <person name="Haridas S."/>
            <person name="Chen C."/>
            <person name="Bauer D."/>
            <person name="Andreopoulos W."/>
            <person name="Pangilinan J."/>
            <person name="LaButti K."/>
            <person name="Riley R."/>
            <person name="Lipzen A."/>
            <person name="Clum A."/>
            <person name="Drula E."/>
            <person name="Henrissat B."/>
            <person name="Kohler A."/>
            <person name="Grigoriev I.V."/>
            <person name="Martin F.M."/>
            <person name="Hacquard S."/>
        </authorList>
    </citation>
    <scope>NUCLEOTIDE SEQUENCE</scope>
    <source>
        <strain evidence="4">MPI-CAGE-CH-0243</strain>
    </source>
</reference>
<accession>A0A9P9E474</accession>
<comment type="caution">
    <text evidence="4">The sequence shown here is derived from an EMBL/GenBank/DDBJ whole genome shotgun (WGS) entry which is preliminary data.</text>
</comment>
<evidence type="ECO:0000256" key="1">
    <source>
        <dbReference type="ARBA" id="ARBA00034491"/>
    </source>
</evidence>
<evidence type="ECO:0000256" key="2">
    <source>
        <dbReference type="RuleBase" id="RU369057"/>
    </source>
</evidence>
<evidence type="ECO:0000256" key="3">
    <source>
        <dbReference type="SAM" id="MobiDB-lite"/>
    </source>
</evidence>
<dbReference type="InterPro" id="IPR007834">
    <property type="entry name" value="DSS1_SEM1"/>
</dbReference>
<comment type="function">
    <text evidence="2">Component of the 26S proteasome, a multiprotein complex involved in the ATP-dependent degradation of ubiquitinated proteins.</text>
</comment>